<comment type="similarity">
    <text evidence="7">Belongs to the Leviviricetes maturation protein family.</text>
</comment>
<evidence type="ECO:0008006" key="9">
    <source>
        <dbReference type="Google" id="ProtNLM"/>
    </source>
</evidence>
<keyword evidence="5" id="KW-1175">Viral attachment to host cell pilus</keyword>
<keyword evidence="4" id="KW-0946">Virion</keyword>
<dbReference type="EMBL" id="MN036280">
    <property type="protein sequence ID" value="QDH91503.1"/>
    <property type="molecule type" value="Genomic_RNA"/>
</dbReference>
<proteinExistence type="inferred from homology"/>
<evidence type="ECO:0000313" key="8">
    <source>
        <dbReference type="EMBL" id="QDH91503.1"/>
    </source>
</evidence>
<sequence>MTTGNKVSDSRYSAVFGDQSCFSTSAVTVTGLGSYLSKSWNGSNSPKTPKRPFTLDRYSYPIYNKKGAFVKMRYRIVKRYGPQGPRPSKVENPYSCQINRFTDSAVQFVRYNCGPNDPFSRRHNWQSSASWGVQNSNIWTANDDIGLLGKLRDKIFGEGFNMLVFLGEGRESLQTITESARRITQSFKFLKQGRVGAAAETLLNGKPRKGGTKVNRKQVTEEWLASNWLQLKYGWEPLVNDIYAAAAHFAYMQHRDQTQVFVRGAHKNWVPKSLSTGYTHDGFATFGKRIKAKITRINKVAALGLTNPASLVWEKLPYSFVFDWVIPLGAYLDALNLDRSLTGLYVISSKLQVGVNVFTQVRSVPNPGVDYSIYNPITAPRTYIDVNRTVSTSLSVPLPQVKPWEKVTSFIHCVNALALMTNAAKGPIAGVRY</sequence>
<keyword evidence="3" id="KW-1161">Viral attachment to host cell</keyword>
<keyword evidence="6" id="KW-1160">Virus entry into host cell</keyword>
<evidence type="ECO:0000256" key="1">
    <source>
        <dbReference type="ARBA" id="ARBA00004328"/>
    </source>
</evidence>
<accession>A0A514DD21</accession>
<dbReference type="InterPro" id="IPR005563">
    <property type="entry name" value="A_protein"/>
</dbReference>
<evidence type="ECO:0000256" key="5">
    <source>
        <dbReference type="ARBA" id="ARBA00023104"/>
    </source>
</evidence>
<evidence type="ECO:0000256" key="4">
    <source>
        <dbReference type="ARBA" id="ARBA00022844"/>
    </source>
</evidence>
<evidence type="ECO:0000256" key="7">
    <source>
        <dbReference type="ARBA" id="ARBA00035110"/>
    </source>
</evidence>
<reference evidence="8" key="1">
    <citation type="submission" date="2019-05" db="EMBL/GenBank/DDBJ databases">
        <title>Metatranscriptomic reconstruction reveals RNA viruses with the potential to shape carbon cycling in soil.</title>
        <authorList>
            <person name="Starr E.P."/>
            <person name="Nuccio E."/>
            <person name="Pett-Ridge J."/>
            <person name="Banfield J.F."/>
            <person name="Firestone M.K."/>
        </authorList>
    </citation>
    <scope>NUCLEOTIDE SEQUENCE</scope>
    <source>
        <strain evidence="8">H4_Bulk_46_scaffold_380</strain>
    </source>
</reference>
<dbReference type="GO" id="GO:0039666">
    <property type="term" value="P:virion attachment to host cell pilus"/>
    <property type="evidence" value="ECO:0007669"/>
    <property type="project" value="UniProtKB-KW"/>
</dbReference>
<dbReference type="Pfam" id="PF03863">
    <property type="entry name" value="Phage_mat-A"/>
    <property type="match status" value="1"/>
</dbReference>
<comment type="subcellular location">
    <subcellularLocation>
        <location evidence="1">Virion</location>
    </subcellularLocation>
</comment>
<evidence type="ECO:0000256" key="3">
    <source>
        <dbReference type="ARBA" id="ARBA00022804"/>
    </source>
</evidence>
<evidence type="ECO:0000256" key="6">
    <source>
        <dbReference type="ARBA" id="ARBA00023296"/>
    </source>
</evidence>
<organism evidence="8">
    <name type="scientific">Leviviridae sp</name>
    <dbReference type="NCBI Taxonomy" id="2027243"/>
    <lineage>
        <taxon>Viruses</taxon>
        <taxon>Riboviria</taxon>
        <taxon>Orthornavirae</taxon>
        <taxon>Lenarviricota</taxon>
        <taxon>Leviviricetes</taxon>
        <taxon>Norzivirales</taxon>
        <taxon>Fiersviridae</taxon>
    </lineage>
</organism>
<dbReference type="GO" id="GO:0044423">
    <property type="term" value="C:virion component"/>
    <property type="evidence" value="ECO:0007669"/>
    <property type="project" value="UniProtKB-KW"/>
</dbReference>
<protein>
    <recommendedName>
        <fullName evidence="9">Maturation</fullName>
    </recommendedName>
</protein>
<gene>
    <name evidence="8" type="ORF">H4Bulk46380_000002</name>
</gene>
<name>A0A514DD21_9VIRU</name>
<keyword evidence="2" id="KW-0945">Host-virus interaction</keyword>
<evidence type="ECO:0000256" key="2">
    <source>
        <dbReference type="ARBA" id="ARBA00022581"/>
    </source>
</evidence>